<dbReference type="InterPro" id="IPR002305">
    <property type="entry name" value="aa-tRNA-synth_Ic"/>
</dbReference>
<dbReference type="EMBL" id="AZBU02000002">
    <property type="protein sequence ID" value="TKR96905.1"/>
    <property type="molecule type" value="Genomic_DNA"/>
</dbReference>
<evidence type="ECO:0000256" key="1">
    <source>
        <dbReference type="ARBA" id="ARBA00013160"/>
    </source>
</evidence>
<dbReference type="GO" id="GO:0005524">
    <property type="term" value="F:ATP binding"/>
    <property type="evidence" value="ECO:0007669"/>
    <property type="project" value="UniProtKB-KW"/>
</dbReference>
<protein>
    <recommendedName>
        <fullName evidence="1">tyrosine--tRNA ligase</fullName>
        <ecNumber evidence="1">6.1.1.1</ecNumber>
    </recommendedName>
    <alternativeName>
        <fullName evidence="7">Tyrosyl-tRNA synthetase</fullName>
    </alternativeName>
</protein>
<accession>A0A4V6A716</accession>
<proteinExistence type="inferred from homology"/>
<evidence type="ECO:0000256" key="5">
    <source>
        <dbReference type="ARBA" id="ARBA00022917"/>
    </source>
</evidence>
<dbReference type="Pfam" id="PF00579">
    <property type="entry name" value="tRNA-synt_1b"/>
    <property type="match status" value="1"/>
</dbReference>
<dbReference type="STRING" id="34508.A0A4V6A716"/>
<dbReference type="PANTHER" id="PTHR46264:SF4">
    <property type="entry name" value="TYROSINE--TRNA LIGASE, CYTOPLASMIC"/>
    <property type="match status" value="1"/>
</dbReference>
<evidence type="ECO:0000313" key="11">
    <source>
        <dbReference type="Proteomes" id="UP000298663"/>
    </source>
</evidence>
<keyword evidence="4 9" id="KW-0067">ATP-binding</keyword>
<dbReference type="OrthoDB" id="197206at2759"/>
<keyword evidence="5 9" id="KW-0648">Protein biosynthesis</keyword>
<keyword evidence="2 9" id="KW-0436">Ligase</keyword>
<sequence>MLQVTMAHLGGFESVKIQKTSEFEFSREYTLDMYKMASKITRGASDLVKGNFLATHLIPIYFALDHHYAGLDLAIMGEDMEADYVNEAESQLGFPVQATKLCEAIGYKGFASLLVPTILGMNGAKMGSQDAENLLEPFDTPKQVETKIKKSFCEPGNLKGNIALHLAKELLFPHFLGEKGLEIEGDPKHNEEAMQLVTYEDLEQAYASEKIFPTKLKAAVSKAVDAILAPVRTELAEQQKKLLADAFPVQKGGRKKK</sequence>
<evidence type="ECO:0000256" key="3">
    <source>
        <dbReference type="ARBA" id="ARBA00022741"/>
    </source>
</evidence>
<reference evidence="10 11" key="2">
    <citation type="journal article" date="2019" name="G3 (Bethesda)">
        <title>Hybrid Assembly of the Genome of the Entomopathogenic Nematode Steinernema carpocapsae Identifies the X-Chromosome.</title>
        <authorList>
            <person name="Serra L."/>
            <person name="Macchietto M."/>
            <person name="Macias-Munoz A."/>
            <person name="McGill C.J."/>
            <person name="Rodriguez I.M."/>
            <person name="Rodriguez B."/>
            <person name="Murad R."/>
            <person name="Mortazavi A."/>
        </authorList>
    </citation>
    <scope>NUCLEOTIDE SEQUENCE [LARGE SCALE GENOMIC DNA]</scope>
    <source>
        <strain evidence="10 11">ALL</strain>
    </source>
</reference>
<name>A0A4V6A716_STECR</name>
<dbReference type="GO" id="GO:0005737">
    <property type="term" value="C:cytoplasm"/>
    <property type="evidence" value="ECO:0007669"/>
    <property type="project" value="TreeGrafter"/>
</dbReference>
<evidence type="ECO:0000256" key="7">
    <source>
        <dbReference type="ARBA" id="ARBA00033323"/>
    </source>
</evidence>
<organism evidence="10 11">
    <name type="scientific">Steinernema carpocapsae</name>
    <name type="common">Entomopathogenic nematode</name>
    <dbReference type="NCBI Taxonomy" id="34508"/>
    <lineage>
        <taxon>Eukaryota</taxon>
        <taxon>Metazoa</taxon>
        <taxon>Ecdysozoa</taxon>
        <taxon>Nematoda</taxon>
        <taxon>Chromadorea</taxon>
        <taxon>Rhabditida</taxon>
        <taxon>Tylenchina</taxon>
        <taxon>Panagrolaimomorpha</taxon>
        <taxon>Strongyloidoidea</taxon>
        <taxon>Steinernematidae</taxon>
        <taxon>Steinernema</taxon>
    </lineage>
</organism>
<dbReference type="EC" id="6.1.1.1" evidence="1"/>
<evidence type="ECO:0000256" key="6">
    <source>
        <dbReference type="ARBA" id="ARBA00023146"/>
    </source>
</evidence>
<dbReference type="InterPro" id="IPR050489">
    <property type="entry name" value="Tyr-tRNA_synthase"/>
</dbReference>
<reference evidence="10 11" key="1">
    <citation type="journal article" date="2015" name="Genome Biol.">
        <title>Comparative genomics of Steinernema reveals deeply conserved gene regulatory networks.</title>
        <authorList>
            <person name="Dillman A.R."/>
            <person name="Macchietto M."/>
            <person name="Porter C.F."/>
            <person name="Rogers A."/>
            <person name="Williams B."/>
            <person name="Antoshechkin I."/>
            <person name="Lee M.M."/>
            <person name="Goodwin Z."/>
            <person name="Lu X."/>
            <person name="Lewis E.E."/>
            <person name="Goodrich-Blair H."/>
            <person name="Stock S.P."/>
            <person name="Adams B.J."/>
            <person name="Sternberg P.W."/>
            <person name="Mortazavi A."/>
        </authorList>
    </citation>
    <scope>NUCLEOTIDE SEQUENCE [LARGE SCALE GENOMIC DNA]</scope>
    <source>
        <strain evidence="10 11">ALL</strain>
    </source>
</reference>
<dbReference type="Proteomes" id="UP000298663">
    <property type="component" value="Unassembled WGS sequence"/>
</dbReference>
<keyword evidence="6 9" id="KW-0030">Aminoacyl-tRNA synthetase</keyword>
<evidence type="ECO:0000256" key="9">
    <source>
        <dbReference type="RuleBase" id="RU363036"/>
    </source>
</evidence>
<dbReference type="GO" id="GO:0006437">
    <property type="term" value="P:tyrosyl-tRNA aminoacylation"/>
    <property type="evidence" value="ECO:0007669"/>
    <property type="project" value="TreeGrafter"/>
</dbReference>
<dbReference type="AlphaFoldDB" id="A0A4V6A716"/>
<comment type="catalytic activity">
    <reaction evidence="8">
        <text>tRNA(Tyr) + L-tyrosine + ATP = L-tyrosyl-tRNA(Tyr) + AMP + diphosphate + H(+)</text>
        <dbReference type="Rhea" id="RHEA:10220"/>
        <dbReference type="Rhea" id="RHEA-COMP:9706"/>
        <dbReference type="Rhea" id="RHEA-COMP:9707"/>
        <dbReference type="ChEBI" id="CHEBI:15378"/>
        <dbReference type="ChEBI" id="CHEBI:30616"/>
        <dbReference type="ChEBI" id="CHEBI:33019"/>
        <dbReference type="ChEBI" id="CHEBI:58315"/>
        <dbReference type="ChEBI" id="CHEBI:78442"/>
        <dbReference type="ChEBI" id="CHEBI:78536"/>
        <dbReference type="ChEBI" id="CHEBI:456215"/>
        <dbReference type="EC" id="6.1.1.1"/>
    </reaction>
</comment>
<comment type="similarity">
    <text evidence="9">Belongs to the class-I aminoacyl-tRNA synthetase family.</text>
</comment>
<comment type="caution">
    <text evidence="10">The sequence shown here is derived from an EMBL/GenBank/DDBJ whole genome shotgun (WGS) entry which is preliminary data.</text>
</comment>
<evidence type="ECO:0000313" key="10">
    <source>
        <dbReference type="EMBL" id="TKR96905.1"/>
    </source>
</evidence>
<dbReference type="Gene3D" id="1.10.240.10">
    <property type="entry name" value="Tyrosyl-Transfer RNA Synthetase"/>
    <property type="match status" value="1"/>
</dbReference>
<dbReference type="GO" id="GO:0004831">
    <property type="term" value="F:tyrosine-tRNA ligase activity"/>
    <property type="evidence" value="ECO:0007669"/>
    <property type="project" value="UniProtKB-EC"/>
</dbReference>
<dbReference type="SUPFAM" id="SSF52374">
    <property type="entry name" value="Nucleotidylyl transferase"/>
    <property type="match status" value="1"/>
</dbReference>
<dbReference type="PANTHER" id="PTHR46264">
    <property type="entry name" value="TYROSINE-TRNA LIGASE"/>
    <property type="match status" value="1"/>
</dbReference>
<evidence type="ECO:0000256" key="8">
    <source>
        <dbReference type="ARBA" id="ARBA00048248"/>
    </source>
</evidence>
<keyword evidence="3 9" id="KW-0547">Nucleotide-binding</keyword>
<keyword evidence="11" id="KW-1185">Reference proteome</keyword>
<gene>
    <name evidence="10" type="ORF">L596_010855</name>
</gene>
<evidence type="ECO:0000256" key="4">
    <source>
        <dbReference type="ARBA" id="ARBA00022840"/>
    </source>
</evidence>
<evidence type="ECO:0000256" key="2">
    <source>
        <dbReference type="ARBA" id="ARBA00022598"/>
    </source>
</evidence>